<dbReference type="Proteomes" id="UP000183371">
    <property type="component" value="Unassembled WGS sequence"/>
</dbReference>
<proteinExistence type="predicted"/>
<reference evidence="2" key="1">
    <citation type="submission" date="2016-10" db="EMBL/GenBank/DDBJ databases">
        <authorList>
            <person name="Varghese N."/>
            <person name="Submissions S."/>
        </authorList>
    </citation>
    <scope>NUCLEOTIDE SEQUENCE [LARGE SCALE GENOMIC DNA]</scope>
    <source>
        <strain evidence="2">DSM 17465</strain>
    </source>
</reference>
<gene>
    <name evidence="1" type="ORF">SAMN05444141_1042</name>
</gene>
<dbReference type="RefSeq" id="WP_054783303.1">
    <property type="nucleotide sequence ID" value="NZ_FPBD01000004.1"/>
</dbReference>
<keyword evidence="2" id="KW-1185">Reference proteome</keyword>
<accession>A0A1I7BIV1</accession>
<evidence type="ECO:0000313" key="2">
    <source>
        <dbReference type="Proteomes" id="UP000183371"/>
    </source>
</evidence>
<dbReference type="EMBL" id="FPBD01000004">
    <property type="protein sequence ID" value="SFT87102.1"/>
    <property type="molecule type" value="Genomic_DNA"/>
</dbReference>
<sequence>MGALNKCALLQLCVEQIPVVVNAWDDAVKQGGDGLVVGDRQVMVPADGSHIGARTAALSDLPSAHVEQVDPTLGKLIGAHCKLTPKIKR</sequence>
<evidence type="ECO:0000313" key="1">
    <source>
        <dbReference type="EMBL" id="SFT87102.1"/>
    </source>
</evidence>
<protein>
    <submittedName>
        <fullName evidence="1">Uncharacterized protein</fullName>
    </submittedName>
</protein>
<dbReference type="AlphaFoldDB" id="A0A1I7BIV1"/>
<organism evidence="1 2">
    <name type="scientific">Pseudovibrio denitrificans</name>
    <dbReference type="NCBI Taxonomy" id="258256"/>
    <lineage>
        <taxon>Bacteria</taxon>
        <taxon>Pseudomonadati</taxon>
        <taxon>Pseudomonadota</taxon>
        <taxon>Alphaproteobacteria</taxon>
        <taxon>Hyphomicrobiales</taxon>
        <taxon>Stappiaceae</taxon>
        <taxon>Pseudovibrio</taxon>
    </lineage>
</organism>
<name>A0A1I7BIV1_9HYPH</name>